<keyword evidence="2" id="KW-0812">Transmembrane</keyword>
<reference evidence="4 6" key="3">
    <citation type="journal article" date="2017" name="Antonie Van Leeuwenhoek">
        <title>Rhizobium rhizosphaerae sp. nov., a novel species isolated from rice rhizosphere.</title>
        <authorList>
            <person name="Zhao J.J."/>
            <person name="Zhang J."/>
            <person name="Zhang R.J."/>
            <person name="Zhang C.W."/>
            <person name="Yin H.Q."/>
            <person name="Zhang X.X."/>
        </authorList>
    </citation>
    <scope>NUCLEOTIDE SEQUENCE [LARGE SCALE GENOMIC DNA]</scope>
    <source>
        <strain evidence="4 6">RD15</strain>
    </source>
</reference>
<dbReference type="EMBL" id="MSPX01000004">
    <property type="protein sequence ID" value="OQP87124.1"/>
    <property type="molecule type" value="Genomic_DNA"/>
</dbReference>
<reference evidence="4" key="2">
    <citation type="submission" date="2016-12" db="EMBL/GenBank/DDBJ databases">
        <authorList>
            <person name="Zhang X."/>
            <person name="Zhao J."/>
        </authorList>
    </citation>
    <scope>NUCLEOTIDE SEQUENCE</scope>
    <source>
        <strain evidence="4">RD15</strain>
    </source>
</reference>
<dbReference type="STRING" id="1672749.BJF92_21215"/>
<evidence type="ECO:0000313" key="3">
    <source>
        <dbReference type="EMBL" id="OLP57030.1"/>
    </source>
</evidence>
<dbReference type="AlphaFoldDB" id="A0A1Q9ANN2"/>
<evidence type="ECO:0000313" key="6">
    <source>
        <dbReference type="Proteomes" id="UP000192652"/>
    </source>
</evidence>
<feature type="region of interest" description="Disordered" evidence="1">
    <location>
        <begin position="142"/>
        <end position="161"/>
    </location>
</feature>
<sequence>MMREGETGLSEARFRALAQAYGGEIARWPGAVQAQARAMAERAELSAVLAEARAVDAALDRFALAPPAPALAARILRETGRGHALRLAIRRALIGAGLLGVGLAGGLAGAAAVMIAVPPPALTGEDGTTVFGMLAPDLAAADLNRPGASPRDPAPAMEREP</sequence>
<dbReference type="EMBL" id="MKIO01000020">
    <property type="protein sequence ID" value="OLP57030.1"/>
    <property type="molecule type" value="Genomic_DNA"/>
</dbReference>
<organism evidence="3 5">
    <name type="scientific">Xaviernesmea rhizosphaerae</name>
    <dbReference type="NCBI Taxonomy" id="1672749"/>
    <lineage>
        <taxon>Bacteria</taxon>
        <taxon>Pseudomonadati</taxon>
        <taxon>Pseudomonadota</taxon>
        <taxon>Alphaproteobacteria</taxon>
        <taxon>Hyphomicrobiales</taxon>
        <taxon>Rhizobiaceae</taxon>
        <taxon>Rhizobium/Agrobacterium group</taxon>
        <taxon>Xaviernesmea</taxon>
    </lineage>
</organism>
<dbReference type="Proteomes" id="UP000186143">
    <property type="component" value="Unassembled WGS sequence"/>
</dbReference>
<feature type="transmembrane region" description="Helical" evidence="2">
    <location>
        <begin position="92"/>
        <end position="117"/>
    </location>
</feature>
<gene>
    <name evidence="3" type="ORF">BJF92_21215</name>
    <name evidence="4" type="ORF">BTR14_06775</name>
</gene>
<evidence type="ECO:0000256" key="1">
    <source>
        <dbReference type="SAM" id="MobiDB-lite"/>
    </source>
</evidence>
<dbReference type="RefSeq" id="WP_075633384.1">
    <property type="nucleotide sequence ID" value="NZ_MKIO01000020.1"/>
</dbReference>
<keyword evidence="2" id="KW-1133">Transmembrane helix</keyword>
<keyword evidence="6" id="KW-1185">Reference proteome</keyword>
<evidence type="ECO:0000313" key="5">
    <source>
        <dbReference type="Proteomes" id="UP000186143"/>
    </source>
</evidence>
<proteinExistence type="predicted"/>
<evidence type="ECO:0000256" key="2">
    <source>
        <dbReference type="SAM" id="Phobius"/>
    </source>
</evidence>
<dbReference type="Proteomes" id="UP000192652">
    <property type="component" value="Unassembled WGS sequence"/>
</dbReference>
<name>A0A1Q9ANN2_9HYPH</name>
<comment type="caution">
    <text evidence="3">The sequence shown here is derived from an EMBL/GenBank/DDBJ whole genome shotgun (WGS) entry which is preliminary data.</text>
</comment>
<accession>A0A1Q9ANN2</accession>
<protein>
    <submittedName>
        <fullName evidence="3">Uncharacterized protein</fullName>
    </submittedName>
</protein>
<reference evidence="3 5" key="1">
    <citation type="submission" date="2016-09" db="EMBL/GenBank/DDBJ databases">
        <title>Rhizobium sp. nov., a novel species isolated from the rice rhizosphere.</title>
        <authorList>
            <person name="Zhao J."/>
            <person name="Zhang X."/>
        </authorList>
    </citation>
    <scope>NUCLEOTIDE SEQUENCE [LARGE SCALE GENOMIC DNA]</scope>
    <source>
        <strain evidence="3 5">MH17</strain>
    </source>
</reference>
<evidence type="ECO:0000313" key="4">
    <source>
        <dbReference type="EMBL" id="OQP87124.1"/>
    </source>
</evidence>
<keyword evidence="2" id="KW-0472">Membrane</keyword>